<dbReference type="OrthoDB" id="265717at2759"/>
<gene>
    <name evidence="2" type="ORF">M422DRAFT_259943</name>
</gene>
<evidence type="ECO:0000313" key="2">
    <source>
        <dbReference type="EMBL" id="KIJ37586.1"/>
    </source>
</evidence>
<feature type="region of interest" description="Disordered" evidence="1">
    <location>
        <begin position="1"/>
        <end position="36"/>
    </location>
</feature>
<dbReference type="SUPFAM" id="SSF82199">
    <property type="entry name" value="SET domain"/>
    <property type="match status" value="1"/>
</dbReference>
<evidence type="ECO:0000313" key="3">
    <source>
        <dbReference type="Proteomes" id="UP000054279"/>
    </source>
</evidence>
<dbReference type="Proteomes" id="UP000054279">
    <property type="component" value="Unassembled WGS sequence"/>
</dbReference>
<organism evidence="2 3">
    <name type="scientific">Sphaerobolus stellatus (strain SS14)</name>
    <dbReference type="NCBI Taxonomy" id="990650"/>
    <lineage>
        <taxon>Eukaryota</taxon>
        <taxon>Fungi</taxon>
        <taxon>Dikarya</taxon>
        <taxon>Basidiomycota</taxon>
        <taxon>Agaricomycotina</taxon>
        <taxon>Agaricomycetes</taxon>
        <taxon>Phallomycetidae</taxon>
        <taxon>Geastrales</taxon>
        <taxon>Sphaerobolaceae</taxon>
        <taxon>Sphaerobolus</taxon>
    </lineage>
</organism>
<dbReference type="InterPro" id="IPR053185">
    <property type="entry name" value="SET_domain_protein"/>
</dbReference>
<dbReference type="AlphaFoldDB" id="A0A0C9VJL2"/>
<evidence type="ECO:0008006" key="4">
    <source>
        <dbReference type="Google" id="ProtNLM"/>
    </source>
</evidence>
<accession>A0A0C9VJL2</accession>
<dbReference type="Gene3D" id="2.170.270.10">
    <property type="entry name" value="SET domain"/>
    <property type="match status" value="1"/>
</dbReference>
<proteinExistence type="predicted"/>
<name>A0A0C9VJL2_SPHS4</name>
<evidence type="ECO:0000256" key="1">
    <source>
        <dbReference type="SAM" id="MobiDB-lite"/>
    </source>
</evidence>
<dbReference type="InterPro" id="IPR046341">
    <property type="entry name" value="SET_dom_sf"/>
</dbReference>
<reference evidence="2 3" key="1">
    <citation type="submission" date="2014-06" db="EMBL/GenBank/DDBJ databases">
        <title>Evolutionary Origins and Diversification of the Mycorrhizal Mutualists.</title>
        <authorList>
            <consortium name="DOE Joint Genome Institute"/>
            <consortium name="Mycorrhizal Genomics Consortium"/>
            <person name="Kohler A."/>
            <person name="Kuo A."/>
            <person name="Nagy L.G."/>
            <person name="Floudas D."/>
            <person name="Copeland A."/>
            <person name="Barry K.W."/>
            <person name="Cichocki N."/>
            <person name="Veneault-Fourrey C."/>
            <person name="LaButti K."/>
            <person name="Lindquist E.A."/>
            <person name="Lipzen A."/>
            <person name="Lundell T."/>
            <person name="Morin E."/>
            <person name="Murat C."/>
            <person name="Riley R."/>
            <person name="Ohm R."/>
            <person name="Sun H."/>
            <person name="Tunlid A."/>
            <person name="Henrissat B."/>
            <person name="Grigoriev I.V."/>
            <person name="Hibbett D.S."/>
            <person name="Martin F."/>
        </authorList>
    </citation>
    <scope>NUCLEOTIDE SEQUENCE [LARGE SCALE GENOMIC DNA]</scope>
    <source>
        <strain evidence="2 3">SS14</strain>
    </source>
</reference>
<dbReference type="HOGENOM" id="CLU_1310807_0_0_1"/>
<keyword evidence="3" id="KW-1185">Reference proteome</keyword>
<dbReference type="PANTHER" id="PTHR47332">
    <property type="entry name" value="SET DOMAIN-CONTAINING PROTEIN 5"/>
    <property type="match status" value="1"/>
</dbReference>
<sequence length="210" mass="23560">MLSQNTEARLRAGPLARMDAAPKNVGEHGVTQEEENDAKKILGQTLVICDIIYKDSANTIRHIIGAAYQNTRKTLPSRLLKLLPPPPPSYKICNIAGKGKGVVALRNIDMGEIIMIERPILVYPTVLNIGRDQLTEGIMRRLREEPDDYNRLFSLLNVKGKDIPEFWGILGTNSMAVDLNKHGERYGGVFPEISRINHRCVAFIILRNFC</sequence>
<dbReference type="PANTHER" id="PTHR47332:SF4">
    <property type="entry name" value="SET DOMAIN-CONTAINING PROTEIN 5"/>
    <property type="match status" value="1"/>
</dbReference>
<protein>
    <recommendedName>
        <fullName evidence="4">SET domain-containing protein</fullName>
    </recommendedName>
</protein>
<dbReference type="EMBL" id="KN837168">
    <property type="protein sequence ID" value="KIJ37586.1"/>
    <property type="molecule type" value="Genomic_DNA"/>
</dbReference>